<dbReference type="GO" id="GO:0000978">
    <property type="term" value="F:RNA polymerase II cis-regulatory region sequence-specific DNA binding"/>
    <property type="evidence" value="ECO:0007669"/>
    <property type="project" value="TreeGrafter"/>
</dbReference>
<dbReference type="InterPro" id="IPR013087">
    <property type="entry name" value="Znf_C2H2_type"/>
</dbReference>
<dbReference type="GO" id="GO:0000785">
    <property type="term" value="C:chromatin"/>
    <property type="evidence" value="ECO:0007669"/>
    <property type="project" value="TreeGrafter"/>
</dbReference>
<keyword evidence="3 5" id="KW-0863">Zinc-finger</keyword>
<dbReference type="FunFam" id="3.30.160.60:FF:000474">
    <property type="entry name" value="zinc finger protein 367"/>
    <property type="match status" value="1"/>
</dbReference>
<dbReference type="PROSITE" id="PS50157">
    <property type="entry name" value="ZINC_FINGER_C2H2_2"/>
    <property type="match status" value="2"/>
</dbReference>
<name>A0A9U8EBY4_BIOGL</name>
<evidence type="ECO:0000313" key="9">
    <source>
        <dbReference type="RefSeq" id="XP_013081734.2"/>
    </source>
</evidence>
<dbReference type="Gene3D" id="3.30.160.60">
    <property type="entry name" value="Classic Zinc Finger"/>
    <property type="match status" value="3"/>
</dbReference>
<dbReference type="PANTHER" id="PTHR14003:SF26">
    <property type="entry name" value="ZINC FINGER PROTEIN 367"/>
    <property type="match status" value="1"/>
</dbReference>
<proteinExistence type="predicted"/>
<dbReference type="GO" id="GO:0031519">
    <property type="term" value="C:PcG protein complex"/>
    <property type="evidence" value="ECO:0007669"/>
    <property type="project" value="TreeGrafter"/>
</dbReference>
<sequence>MFKMHPLDLSPTGSIFASKALSLESHGNFSQLTGTTSLIGNKATYINKREKDQGKRGRPRADLLTTLMVEGSSSRSRIRCNKCSRVFPREKSLQAHLRTHTGERPYACDYPSCSKAFCQSGQLKTHQRLHTGEKPFACVVEGCHSRFTHANRHCGQHPYAGLKRLEMDLEHVARILSEELNPEIKTWLSKYLKQYNERILPKSVIKRSSSLESVEDKIFEAPTMTENSARSCSLPRIPNPHILPALTKAIKPPEIASPPYFGSAFTHYIPRQLSASSSGSSSSGVYSMSSFSPLSTASTSPMLFSTDSRPESSNFIYSSQMILQGQYNEVYPAMVSETSGPRNADMNQSAYKLRSSPVLIFSKSPSPPSPTGILSPSFSRALPTFPCKNIGGSQSPPLHKPIPISSKNLSSPSTISSSVTSSLRYKMPPKYREKDRYLSALALIELSKG</sequence>
<feature type="region of interest" description="Disordered" evidence="6">
    <location>
        <begin position="389"/>
        <end position="421"/>
    </location>
</feature>
<dbReference type="KEGG" id="bgt:106067136"/>
<evidence type="ECO:0000256" key="3">
    <source>
        <dbReference type="ARBA" id="ARBA00022771"/>
    </source>
</evidence>
<dbReference type="Proteomes" id="UP001165740">
    <property type="component" value="Chromosome 5"/>
</dbReference>
<dbReference type="OMA" id="MHPLDLS"/>
<evidence type="ECO:0000256" key="1">
    <source>
        <dbReference type="ARBA" id="ARBA00022723"/>
    </source>
</evidence>
<dbReference type="InterPro" id="IPR036236">
    <property type="entry name" value="Znf_C2H2_sf"/>
</dbReference>
<keyword evidence="2" id="KW-0677">Repeat</keyword>
<gene>
    <name evidence="9" type="primary">LOC106067136</name>
</gene>
<dbReference type="GO" id="GO:0005667">
    <property type="term" value="C:transcription regulator complex"/>
    <property type="evidence" value="ECO:0007669"/>
    <property type="project" value="TreeGrafter"/>
</dbReference>
<feature type="domain" description="C2H2-type" evidence="7">
    <location>
        <begin position="106"/>
        <end position="135"/>
    </location>
</feature>
<keyword evidence="4" id="KW-0862">Zinc</keyword>
<dbReference type="GO" id="GO:0000981">
    <property type="term" value="F:DNA-binding transcription factor activity, RNA polymerase II-specific"/>
    <property type="evidence" value="ECO:0007669"/>
    <property type="project" value="TreeGrafter"/>
</dbReference>
<accession>A0A9U8EBY4</accession>
<dbReference type="SUPFAM" id="SSF57667">
    <property type="entry name" value="beta-beta-alpha zinc fingers"/>
    <property type="match status" value="1"/>
</dbReference>
<reference evidence="9" key="1">
    <citation type="submission" date="2025-08" db="UniProtKB">
        <authorList>
            <consortium name="RefSeq"/>
        </authorList>
    </citation>
    <scope>IDENTIFICATION</scope>
</reference>
<evidence type="ECO:0000256" key="2">
    <source>
        <dbReference type="ARBA" id="ARBA00022737"/>
    </source>
</evidence>
<keyword evidence="1" id="KW-0479">Metal-binding</keyword>
<evidence type="ECO:0000256" key="5">
    <source>
        <dbReference type="PROSITE-ProRule" id="PRU00042"/>
    </source>
</evidence>
<evidence type="ECO:0000256" key="4">
    <source>
        <dbReference type="ARBA" id="ARBA00022833"/>
    </source>
</evidence>
<dbReference type="SMART" id="SM00355">
    <property type="entry name" value="ZnF_C2H2"/>
    <property type="match status" value="2"/>
</dbReference>
<dbReference type="OrthoDB" id="3437960at2759"/>
<feature type="compositionally biased region" description="Low complexity" evidence="6">
    <location>
        <begin position="401"/>
        <end position="421"/>
    </location>
</feature>
<dbReference type="GO" id="GO:0008270">
    <property type="term" value="F:zinc ion binding"/>
    <property type="evidence" value="ECO:0007669"/>
    <property type="project" value="UniProtKB-KW"/>
</dbReference>
<feature type="domain" description="C2H2-type" evidence="7">
    <location>
        <begin position="78"/>
        <end position="105"/>
    </location>
</feature>
<protein>
    <submittedName>
        <fullName evidence="9">Krueppel homolog 1-like</fullName>
    </submittedName>
</protein>
<keyword evidence="8" id="KW-1185">Reference proteome</keyword>
<organism evidence="8 9">
    <name type="scientific">Biomphalaria glabrata</name>
    <name type="common">Bloodfluke planorb</name>
    <name type="synonym">Freshwater snail</name>
    <dbReference type="NCBI Taxonomy" id="6526"/>
    <lineage>
        <taxon>Eukaryota</taxon>
        <taxon>Metazoa</taxon>
        <taxon>Spiralia</taxon>
        <taxon>Lophotrochozoa</taxon>
        <taxon>Mollusca</taxon>
        <taxon>Gastropoda</taxon>
        <taxon>Heterobranchia</taxon>
        <taxon>Euthyneura</taxon>
        <taxon>Panpulmonata</taxon>
        <taxon>Hygrophila</taxon>
        <taxon>Lymnaeoidea</taxon>
        <taxon>Planorbidae</taxon>
        <taxon>Biomphalaria</taxon>
    </lineage>
</organism>
<dbReference type="RefSeq" id="XP_013081734.2">
    <property type="nucleotide sequence ID" value="XM_013226280.2"/>
</dbReference>
<dbReference type="GeneID" id="106067136"/>
<dbReference type="PANTHER" id="PTHR14003">
    <property type="entry name" value="TRANSCRIPTIONAL REPRESSOR PROTEIN YY"/>
    <property type="match status" value="1"/>
</dbReference>
<dbReference type="AlphaFoldDB" id="A0A9U8EBY4"/>
<dbReference type="Pfam" id="PF00096">
    <property type="entry name" value="zf-C2H2"/>
    <property type="match status" value="2"/>
</dbReference>
<evidence type="ECO:0000256" key="6">
    <source>
        <dbReference type="SAM" id="MobiDB-lite"/>
    </source>
</evidence>
<evidence type="ECO:0000259" key="7">
    <source>
        <dbReference type="PROSITE" id="PS50157"/>
    </source>
</evidence>
<evidence type="ECO:0000313" key="8">
    <source>
        <dbReference type="Proteomes" id="UP001165740"/>
    </source>
</evidence>
<dbReference type="PROSITE" id="PS00028">
    <property type="entry name" value="ZINC_FINGER_C2H2_1"/>
    <property type="match status" value="2"/>
</dbReference>